<comment type="caution">
    <text evidence="1">The sequence shown here is derived from an EMBL/GenBank/DDBJ whole genome shotgun (WGS) entry which is preliminary data.</text>
</comment>
<reference evidence="1 2" key="1">
    <citation type="journal article" date="2012" name="J. Bacteriol.">
        <title>Genome Sequence of the Filamentous Bacterium Fibrisoma limi BUZ 3T.</title>
        <authorList>
            <person name="Filippini M."/>
            <person name="Qi W."/>
            <person name="Jaenicke S."/>
            <person name="Goesmann A."/>
            <person name="Smits T.H."/>
            <person name="Bagheri H.C."/>
        </authorList>
    </citation>
    <scope>NUCLEOTIDE SEQUENCE [LARGE SCALE GENOMIC DNA]</scope>
    <source>
        <strain evidence="2">BUZ 3T</strain>
    </source>
</reference>
<accession>I2GK24</accession>
<dbReference type="Proteomes" id="UP000009309">
    <property type="component" value="Unassembled WGS sequence"/>
</dbReference>
<organism evidence="1 2">
    <name type="scientific">Fibrisoma limi BUZ 3</name>
    <dbReference type="NCBI Taxonomy" id="1185876"/>
    <lineage>
        <taxon>Bacteria</taxon>
        <taxon>Pseudomonadati</taxon>
        <taxon>Bacteroidota</taxon>
        <taxon>Cytophagia</taxon>
        <taxon>Cytophagales</taxon>
        <taxon>Spirosomataceae</taxon>
        <taxon>Fibrisoma</taxon>
    </lineage>
</organism>
<protein>
    <submittedName>
        <fullName evidence="1">Uncharacterized protein</fullName>
    </submittedName>
</protein>
<dbReference type="RefSeq" id="WP_009282829.1">
    <property type="nucleotide sequence ID" value="NZ_CAIT01000006.1"/>
</dbReference>
<evidence type="ECO:0000313" key="1">
    <source>
        <dbReference type="EMBL" id="CCH54249.1"/>
    </source>
</evidence>
<name>I2GK24_9BACT</name>
<dbReference type="AlphaFoldDB" id="I2GK24"/>
<dbReference type="EMBL" id="CAIT01000006">
    <property type="protein sequence ID" value="CCH54249.1"/>
    <property type="molecule type" value="Genomic_DNA"/>
</dbReference>
<keyword evidence="2" id="KW-1185">Reference proteome</keyword>
<proteinExistence type="predicted"/>
<gene>
    <name evidence="1" type="ORF">BN8_03401</name>
</gene>
<evidence type="ECO:0000313" key="2">
    <source>
        <dbReference type="Proteomes" id="UP000009309"/>
    </source>
</evidence>
<sequence>MKTLLWPLLLLGTLQTPESLINRPPTLKIQGNDLAIAADLAAQLSVPPTLAASGKPALLVIAFRVAPNHQLTDLKIFTDNPTLNHELEQQLRNVRISEAPDNQSNIYQMRLRFTDL</sequence>